<name>A0ABT6Z0R2_9BACT</name>
<comment type="caution">
    <text evidence="1">The sequence shown here is derived from an EMBL/GenBank/DDBJ whole genome shotgun (WGS) entry which is preliminary data.</text>
</comment>
<dbReference type="EMBL" id="JASHIE010000005">
    <property type="protein sequence ID" value="MDI9874649.1"/>
    <property type="molecule type" value="Genomic_DNA"/>
</dbReference>
<proteinExistence type="predicted"/>
<protein>
    <submittedName>
        <fullName evidence="1">Uncharacterized protein</fullName>
    </submittedName>
</protein>
<accession>A0ABT6Z0R2</accession>
<evidence type="ECO:0000313" key="1">
    <source>
        <dbReference type="EMBL" id="MDI9874649.1"/>
    </source>
</evidence>
<evidence type="ECO:0000313" key="2">
    <source>
        <dbReference type="Proteomes" id="UP001225761"/>
    </source>
</evidence>
<organism evidence="1 2">
    <name type="scientific">Flectobacillus rivi</name>
    <dbReference type="NCBI Taxonomy" id="2984209"/>
    <lineage>
        <taxon>Bacteria</taxon>
        <taxon>Pseudomonadati</taxon>
        <taxon>Bacteroidota</taxon>
        <taxon>Cytophagia</taxon>
        <taxon>Cytophagales</taxon>
        <taxon>Flectobacillaceae</taxon>
        <taxon>Flectobacillus</taxon>
    </lineage>
</organism>
<dbReference type="Proteomes" id="UP001225761">
    <property type="component" value="Unassembled WGS sequence"/>
</dbReference>
<sequence length="85" mass="9317">MRNDNSKELEELRKEIELLKQRKGLFSGLAEGAQNTFKSPLTSIVSVLFASPVVYKGIIQNDTTLISLGLGIVSNGLLTNEKNPQ</sequence>
<reference evidence="1 2" key="1">
    <citation type="submission" date="2023-05" db="EMBL/GenBank/DDBJ databases">
        <title>Novel species of genus Flectobacillus isolated from stream in China.</title>
        <authorList>
            <person name="Lu H."/>
        </authorList>
    </citation>
    <scope>NUCLEOTIDE SEQUENCE [LARGE SCALE GENOMIC DNA]</scope>
    <source>
        <strain evidence="1 2">LFS242W</strain>
    </source>
</reference>
<dbReference type="RefSeq" id="WP_283381484.1">
    <property type="nucleotide sequence ID" value="NZ_JASHIE010000005.1"/>
</dbReference>
<keyword evidence="2" id="KW-1185">Reference proteome</keyword>
<gene>
    <name evidence="1" type="ORF">QM481_08925</name>
</gene>